<dbReference type="Proteomes" id="UP000029843">
    <property type="component" value="Unassembled WGS sequence"/>
</dbReference>
<evidence type="ECO:0000313" key="7">
    <source>
        <dbReference type="EMBL" id="KGJ89624.1"/>
    </source>
</evidence>
<dbReference type="InterPro" id="IPR041677">
    <property type="entry name" value="DNA2/NAM7_AAA_11"/>
</dbReference>
<evidence type="ECO:0000313" key="8">
    <source>
        <dbReference type="Proteomes" id="UP000029843"/>
    </source>
</evidence>
<evidence type="ECO:0000256" key="4">
    <source>
        <dbReference type="ARBA" id="ARBA00022806"/>
    </source>
</evidence>
<dbReference type="PANTHER" id="PTHR43788:SF8">
    <property type="entry name" value="DNA-BINDING PROTEIN SMUBP-2"/>
    <property type="match status" value="1"/>
</dbReference>
<dbReference type="InterPro" id="IPR000719">
    <property type="entry name" value="Prot_kinase_dom"/>
</dbReference>
<evidence type="ECO:0000256" key="1">
    <source>
        <dbReference type="ARBA" id="ARBA00007913"/>
    </source>
</evidence>
<dbReference type="PANTHER" id="PTHR43788">
    <property type="entry name" value="DNA2/NAM7 HELICASE FAMILY MEMBER"/>
    <property type="match status" value="1"/>
</dbReference>
<keyword evidence="2" id="KW-0547">Nucleotide-binding</keyword>
<dbReference type="InterPro" id="IPR027417">
    <property type="entry name" value="P-loop_NTPase"/>
</dbReference>
<feature type="domain" description="Protein kinase" evidence="6">
    <location>
        <begin position="172"/>
        <end position="523"/>
    </location>
</feature>
<dbReference type="GO" id="GO:0005524">
    <property type="term" value="F:ATP binding"/>
    <property type="evidence" value="ECO:0007669"/>
    <property type="project" value="UniProtKB-KW"/>
</dbReference>
<dbReference type="SMART" id="SM00487">
    <property type="entry name" value="DEXDc"/>
    <property type="match status" value="1"/>
</dbReference>
<dbReference type="CDD" id="cd18808">
    <property type="entry name" value="SF1_C_Upf1"/>
    <property type="match status" value="1"/>
</dbReference>
<comment type="caution">
    <text evidence="7">The sequence shown here is derived from an EMBL/GenBank/DDBJ whole genome shotgun (WGS) entry which is preliminary data.</text>
</comment>
<dbReference type="EMBL" id="JQED01000040">
    <property type="protein sequence ID" value="KGJ89624.1"/>
    <property type="molecule type" value="Genomic_DNA"/>
</dbReference>
<dbReference type="InterPro" id="IPR041679">
    <property type="entry name" value="DNA2/NAM7-like_C"/>
</dbReference>
<dbReference type="SUPFAM" id="SSF52540">
    <property type="entry name" value="P-loop containing nucleoside triphosphate hydrolases"/>
    <property type="match status" value="1"/>
</dbReference>
<dbReference type="SUPFAM" id="SSF56112">
    <property type="entry name" value="Protein kinase-like (PK-like)"/>
    <property type="match status" value="2"/>
</dbReference>
<dbReference type="OrthoDB" id="9757917at2"/>
<evidence type="ECO:0000256" key="2">
    <source>
        <dbReference type="ARBA" id="ARBA00022741"/>
    </source>
</evidence>
<dbReference type="GO" id="GO:0004672">
    <property type="term" value="F:protein kinase activity"/>
    <property type="evidence" value="ECO:0007669"/>
    <property type="project" value="InterPro"/>
</dbReference>
<reference evidence="7 8" key="1">
    <citation type="submission" date="2014-08" db="EMBL/GenBank/DDBJ databases">
        <title>Genomic and Phenotypic Diversity of Colwellia psychrerythraea strains from Disparate Marine Basins.</title>
        <authorList>
            <person name="Techtmann S.M."/>
            <person name="Stelling S.C."/>
            <person name="Utturkar S.M."/>
            <person name="Alshibli N."/>
            <person name="Harris A."/>
            <person name="Brown S.D."/>
            <person name="Hazen T.C."/>
        </authorList>
    </citation>
    <scope>NUCLEOTIDE SEQUENCE [LARGE SCALE GENOMIC DNA]</scope>
    <source>
        <strain evidence="7 8">ND2E</strain>
    </source>
</reference>
<dbReference type="Pfam" id="PF08378">
    <property type="entry name" value="NERD"/>
    <property type="match status" value="1"/>
</dbReference>
<proteinExistence type="inferred from homology"/>
<dbReference type="InterPro" id="IPR014001">
    <property type="entry name" value="Helicase_ATP-bd"/>
</dbReference>
<dbReference type="Gene3D" id="3.40.50.300">
    <property type="entry name" value="P-loop containing nucleotide triphosphate hydrolases"/>
    <property type="match status" value="2"/>
</dbReference>
<dbReference type="PROSITE" id="PS50011">
    <property type="entry name" value="PROTEIN_KINASE_DOM"/>
    <property type="match status" value="1"/>
</dbReference>
<evidence type="ECO:0000256" key="3">
    <source>
        <dbReference type="ARBA" id="ARBA00022801"/>
    </source>
</evidence>
<sequence length="1667" mass="189634">MEIELWEGGLLAHEVDAIEKIEKHFQNNNKKTKKPVQNSSLKEQLAQVKNNSIFPWKGYAGFRFVDKGQEGEFDLVIVTHCNVLIIELKDWNFGEITARGDKWYKNNQEMGRSPVSVTRNKKYLLERKLDKYKNQFSNKGFRPFVHFLVVMTGNACIDKLPETDKEHTMSLESFLKMKNEGHFNKKFEPKHSKQKVLNQDFHIFDKLFDRKDSNIQHKHIVINGYKAIDELFSHPKGAYKEFSAVSEVSAKDEALLRLWDFNQVSGQNAKTSEGRFKIISRERTILGLIKHQNYDLYKYCLTSLTSVQKDDVTAQYSELYELPPSHVRFNEFIGKFCVSFTEADRLNVVKLLFAKFADLHELKIAHRDLGDHSIWVSPSKEIALSNFISAYHQPLGTVGDYRQILSVNDGLTPFEMKANDQTTPFKMDVYALAILAWHILQGKRLSPKSLKGLQSNIEQDTHWYASILSRALAQDLTDARALFDALKIAEPKIEQNLDFDISALEIYKQNIKISRQYPEDEFLSETDDKEVYLSNGLVVKEWLNINPTSDNVQLGYKTLHFLERLAKLKSLSPPYIPRVHEFGLATRSGSLFLVMEQVDGINWGEIPVLTNHLELVKNLLSSVEHLHGLHISHGDLHPENVLVDLDENSVWLIDIPDFCGDGNESKNHRYSPENIDSCTAFERDNYAVMRLSAELLGIEWAELSEKYPVLSKAITVELEDHDYGFKSLERFKDAINSPINDESFDLVEITTLGNFEELTIYPDNGKVYLEIEKDTKNPNEARITFKGVGGNVPIIYSPFEQGFRLGFAPRIRSSVGRRDIESANLEIPFGLKISSSRRPNLDALNRRLSNNEELSRAVEFVLRPEQNDVSDVSTEELKLDDSKAFDSIFGDGIAPVNIDEPNEIEVVDEINEIKTHQLWQSILDTETESHPNIELIETQSPKDQDNQLILHHKSEKDPLASFTKTDVIEALLSDGEKEDILGEVLLKPSTSNEVRLGKIRNRAKRLDENDIIYFRSKADKASFTKRKNALERILAKESTISRLVDYFEPKSALTSSCYDIEVTDSDFERYDRTDDHGNEISLNSQQREAFQKLVNYGPLSLLQGPPGTGKTEFIAAFVHYLVEKQQVNNVLLVSQSHEAVNTAAERIRKHCLNLKTPLDVVRFSNRESVVSDGLKDVYSNAIITEKRELFSAESTYRTASLSQALGLDPEYLSAITRIELKLFKQIDELAHLSESLDTKKQAEADKKGLTKSYNELKSVVDSSLKEDFSIDMNTVELADIKNLVWKKLQTEYSIRPDEEVKARALAKISRDMLDVLAADRVNYDEFFARSRQLVTGTCVGIGQHHIGISENQYDWVIIDEAARSIASELAIAMQSGKRVLLVGDHKQLPPLYSEPHKKAIARKLGLVVNDSEDLLQSDFERAFESNYGKEAGAKLLTQYRMAKPIGDLVSQCFYNSELATGKRKIPDIYQNVPKALQSVVTWLDTTPLGKVSHHTKSKAGSLSNRAEADEVISLLKEIANSDNFTNALAKTVKDTEPAIGVICMYGEQKRLIRKRFNEQSWDDDFKALVKIDTVDSYQGKENRIIILSITRSCTDLSCGFLRLPNRINVALSRAMDRLVIVGASQMWRGKNSNKPLGKVIEYIESQTEQSIYKVLNIKTKRSKGVRR</sequence>
<dbReference type="PATRIC" id="fig|28229.4.peg.2968"/>
<dbReference type="InterPro" id="IPR047187">
    <property type="entry name" value="SF1_C_Upf1"/>
</dbReference>
<dbReference type="Pfam" id="PF13086">
    <property type="entry name" value="AAA_11"/>
    <property type="match status" value="1"/>
</dbReference>
<dbReference type="Pfam" id="PF13087">
    <property type="entry name" value="AAA_12"/>
    <property type="match status" value="1"/>
</dbReference>
<organism evidence="7 8">
    <name type="scientific">Colwellia psychrerythraea</name>
    <name type="common">Vibrio psychroerythus</name>
    <dbReference type="NCBI Taxonomy" id="28229"/>
    <lineage>
        <taxon>Bacteria</taxon>
        <taxon>Pseudomonadati</taxon>
        <taxon>Pseudomonadota</taxon>
        <taxon>Gammaproteobacteria</taxon>
        <taxon>Alteromonadales</taxon>
        <taxon>Colwelliaceae</taxon>
        <taxon>Colwellia</taxon>
    </lineage>
</organism>
<evidence type="ECO:0000259" key="6">
    <source>
        <dbReference type="PROSITE" id="PS50011"/>
    </source>
</evidence>
<accession>A0A099KFV9</accession>
<keyword evidence="3" id="KW-0378">Hydrolase</keyword>
<dbReference type="Gene3D" id="1.10.510.10">
    <property type="entry name" value="Transferase(Phosphotransferase) domain 1"/>
    <property type="match status" value="2"/>
</dbReference>
<dbReference type="InterPro" id="IPR011009">
    <property type="entry name" value="Kinase-like_dom_sf"/>
</dbReference>
<comment type="similarity">
    <text evidence="1">Belongs to the DNA2/NAM7 helicase family.</text>
</comment>
<dbReference type="InterPro" id="IPR050534">
    <property type="entry name" value="Coronavir_polyprotein_1ab"/>
</dbReference>
<keyword evidence="4" id="KW-0347">Helicase</keyword>
<dbReference type="GO" id="GO:0016787">
    <property type="term" value="F:hydrolase activity"/>
    <property type="evidence" value="ECO:0007669"/>
    <property type="project" value="UniProtKB-KW"/>
</dbReference>
<keyword evidence="5" id="KW-0067">ATP-binding</keyword>
<dbReference type="RefSeq" id="WP_033094641.1">
    <property type="nucleotide sequence ID" value="NZ_JQED01000040.1"/>
</dbReference>
<gene>
    <name evidence="7" type="ORF">ND2E_3815</name>
</gene>
<name>A0A099KFV9_COLPS</name>
<dbReference type="GO" id="GO:0043139">
    <property type="term" value="F:5'-3' DNA helicase activity"/>
    <property type="evidence" value="ECO:0007669"/>
    <property type="project" value="TreeGrafter"/>
</dbReference>
<dbReference type="InterPro" id="IPR011528">
    <property type="entry name" value="NERD"/>
</dbReference>
<evidence type="ECO:0000256" key="5">
    <source>
        <dbReference type="ARBA" id="ARBA00022840"/>
    </source>
</evidence>
<protein>
    <submittedName>
        <fullName evidence="7">NERD domain protein</fullName>
    </submittedName>
</protein>